<organism evidence="1 2">
    <name type="scientific">Araneus ventricosus</name>
    <name type="common">Orbweaver spider</name>
    <name type="synonym">Epeira ventricosa</name>
    <dbReference type="NCBI Taxonomy" id="182803"/>
    <lineage>
        <taxon>Eukaryota</taxon>
        <taxon>Metazoa</taxon>
        <taxon>Ecdysozoa</taxon>
        <taxon>Arthropoda</taxon>
        <taxon>Chelicerata</taxon>
        <taxon>Arachnida</taxon>
        <taxon>Araneae</taxon>
        <taxon>Araneomorphae</taxon>
        <taxon>Entelegynae</taxon>
        <taxon>Araneoidea</taxon>
        <taxon>Araneidae</taxon>
        <taxon>Araneus</taxon>
    </lineage>
</organism>
<dbReference type="Proteomes" id="UP000499080">
    <property type="component" value="Unassembled WGS sequence"/>
</dbReference>
<sequence length="107" mass="12418">MKKRKCETLLRMQCTGFGGMLMTLYKKPLYNACHSCQHALYRTPGTWGGICTTHVESYEAQRCKMSLTVHLLHSHIDCFPENLKACSAEQGERFYQDVHDIERRYQG</sequence>
<comment type="caution">
    <text evidence="1">The sequence shown here is derived from an EMBL/GenBank/DDBJ whole genome shotgun (WGS) entry which is preliminary data.</text>
</comment>
<dbReference type="EMBL" id="BGPR01012798">
    <property type="protein sequence ID" value="GBN57728.1"/>
    <property type="molecule type" value="Genomic_DNA"/>
</dbReference>
<keyword evidence="2" id="KW-1185">Reference proteome</keyword>
<accession>A0A4Y2Q0R0</accession>
<protein>
    <submittedName>
        <fullName evidence="1">Uncharacterized protein</fullName>
    </submittedName>
</protein>
<proteinExistence type="predicted"/>
<name>A0A4Y2Q0R0_ARAVE</name>
<dbReference type="AlphaFoldDB" id="A0A4Y2Q0R0"/>
<gene>
    <name evidence="1" type="ORF">AVEN_58150_1</name>
</gene>
<reference evidence="1 2" key="1">
    <citation type="journal article" date="2019" name="Sci. Rep.">
        <title>Orb-weaving spider Araneus ventricosus genome elucidates the spidroin gene catalogue.</title>
        <authorList>
            <person name="Kono N."/>
            <person name="Nakamura H."/>
            <person name="Ohtoshi R."/>
            <person name="Moran D.A.P."/>
            <person name="Shinohara A."/>
            <person name="Yoshida Y."/>
            <person name="Fujiwara M."/>
            <person name="Mori M."/>
            <person name="Tomita M."/>
            <person name="Arakawa K."/>
        </authorList>
    </citation>
    <scope>NUCLEOTIDE SEQUENCE [LARGE SCALE GENOMIC DNA]</scope>
</reference>
<dbReference type="PANTHER" id="PTHR46114">
    <property type="entry name" value="APPLE DOMAIN-CONTAINING PROTEIN"/>
    <property type="match status" value="1"/>
</dbReference>
<evidence type="ECO:0000313" key="1">
    <source>
        <dbReference type="EMBL" id="GBN57728.1"/>
    </source>
</evidence>
<dbReference type="PANTHER" id="PTHR46114:SF1">
    <property type="entry name" value="ZAD DOMAIN-CONTAINING PROTEIN"/>
    <property type="match status" value="1"/>
</dbReference>
<evidence type="ECO:0000313" key="2">
    <source>
        <dbReference type="Proteomes" id="UP000499080"/>
    </source>
</evidence>